<dbReference type="AlphaFoldDB" id="A0A7K9RUS0"/>
<dbReference type="GO" id="GO:0000776">
    <property type="term" value="C:kinetochore"/>
    <property type="evidence" value="ECO:0007669"/>
    <property type="project" value="TreeGrafter"/>
</dbReference>
<keyword evidence="3" id="KW-0132">Cell division</keyword>
<dbReference type="Proteomes" id="UP000572325">
    <property type="component" value="Unassembled WGS sequence"/>
</dbReference>
<dbReference type="GO" id="GO:0051315">
    <property type="term" value="P:attachment of mitotic spindle microtubules to kinetochore"/>
    <property type="evidence" value="ECO:0007669"/>
    <property type="project" value="TreeGrafter"/>
</dbReference>
<keyword evidence="7" id="KW-0175">Coiled coil</keyword>
<evidence type="ECO:0000313" key="8">
    <source>
        <dbReference type="EMBL" id="NXI27685.1"/>
    </source>
</evidence>
<keyword evidence="4" id="KW-0498">Mitosis</keyword>
<dbReference type="FunFam" id="1.20.5.170:FF:000051">
    <property type="entry name" value="mitotic spindle assembly checkpoint protein MAD1"/>
    <property type="match status" value="1"/>
</dbReference>
<evidence type="ECO:0000256" key="6">
    <source>
        <dbReference type="ARBA" id="ARBA00023306"/>
    </source>
</evidence>
<evidence type="ECO:0000256" key="3">
    <source>
        <dbReference type="ARBA" id="ARBA00022618"/>
    </source>
</evidence>
<keyword evidence="5" id="KW-0539">Nucleus</keyword>
<evidence type="ECO:0000256" key="1">
    <source>
        <dbReference type="ARBA" id="ARBA00004123"/>
    </source>
</evidence>
<protein>
    <submittedName>
        <fullName evidence="8">MD1L1 protein</fullName>
    </submittedName>
</protein>
<feature type="non-terminal residue" evidence="8">
    <location>
        <position position="665"/>
    </location>
</feature>
<dbReference type="GO" id="GO:0007094">
    <property type="term" value="P:mitotic spindle assembly checkpoint signaling"/>
    <property type="evidence" value="ECO:0007669"/>
    <property type="project" value="InterPro"/>
</dbReference>
<comment type="caution">
    <text evidence="8">The sequence shown here is derived from an EMBL/GenBank/DDBJ whole genome shotgun (WGS) entry which is preliminary data.</text>
</comment>
<dbReference type="Gene3D" id="3.30.457.60">
    <property type="match status" value="1"/>
</dbReference>
<evidence type="ECO:0000313" key="9">
    <source>
        <dbReference type="Proteomes" id="UP000572325"/>
    </source>
</evidence>
<name>A0A7K9RUS0_9PASS</name>
<comment type="similarity">
    <text evidence="2">Belongs to the MAD1 family.</text>
</comment>
<evidence type="ECO:0000256" key="4">
    <source>
        <dbReference type="ARBA" id="ARBA00022776"/>
    </source>
</evidence>
<feature type="coiled-coil region" evidence="7">
    <location>
        <begin position="64"/>
        <end position="313"/>
    </location>
</feature>
<organism evidence="8 9">
    <name type="scientific">Sterrhoptilus dennistouni</name>
    <dbReference type="NCBI Taxonomy" id="2585820"/>
    <lineage>
        <taxon>Eukaryota</taxon>
        <taxon>Metazoa</taxon>
        <taxon>Chordata</taxon>
        <taxon>Craniata</taxon>
        <taxon>Vertebrata</taxon>
        <taxon>Euteleostomi</taxon>
        <taxon>Archelosauria</taxon>
        <taxon>Archosauria</taxon>
        <taxon>Dinosauria</taxon>
        <taxon>Saurischia</taxon>
        <taxon>Theropoda</taxon>
        <taxon>Coelurosauria</taxon>
        <taxon>Aves</taxon>
        <taxon>Neognathae</taxon>
        <taxon>Neoaves</taxon>
        <taxon>Telluraves</taxon>
        <taxon>Australaves</taxon>
        <taxon>Passeriformes</taxon>
        <taxon>Sylvioidea</taxon>
        <taxon>Zosteropidae</taxon>
        <taxon>Sterrhoptilus</taxon>
    </lineage>
</organism>
<gene>
    <name evidence="8" type="primary">Mad1l1</name>
    <name evidence="8" type="ORF">STEDEN_R10819</name>
</gene>
<reference evidence="8 9" key="1">
    <citation type="submission" date="2019-09" db="EMBL/GenBank/DDBJ databases">
        <title>Bird 10,000 Genomes (B10K) Project - Family phase.</title>
        <authorList>
            <person name="Zhang G."/>
        </authorList>
    </citation>
    <scope>NUCLEOTIDE SEQUENCE [LARGE SCALE GENOMIC DNA]</scope>
    <source>
        <strain evidence="8">B10K-DU-001-27</strain>
        <tissue evidence="8">Muscle</tissue>
    </source>
</reference>
<dbReference type="InterPro" id="IPR008672">
    <property type="entry name" value="Mad1"/>
</dbReference>
<dbReference type="GO" id="GO:0072686">
    <property type="term" value="C:mitotic spindle"/>
    <property type="evidence" value="ECO:0007669"/>
    <property type="project" value="TreeGrafter"/>
</dbReference>
<dbReference type="Gene3D" id="6.10.250.90">
    <property type="match status" value="1"/>
</dbReference>
<dbReference type="Gene3D" id="1.20.5.170">
    <property type="match status" value="1"/>
</dbReference>
<dbReference type="EMBL" id="VWZU01010705">
    <property type="protein sequence ID" value="NXI27685.1"/>
    <property type="molecule type" value="Genomic_DNA"/>
</dbReference>
<comment type="subcellular location">
    <subcellularLocation>
        <location evidence="1">Nucleus</location>
    </subcellularLocation>
</comment>
<proteinExistence type="inferred from homology"/>
<keyword evidence="6" id="KW-0131">Cell cycle</keyword>
<keyword evidence="9" id="KW-1185">Reference proteome</keyword>
<evidence type="ECO:0000256" key="5">
    <source>
        <dbReference type="ARBA" id="ARBA00023242"/>
    </source>
</evidence>
<dbReference type="GO" id="GO:0051301">
    <property type="term" value="P:cell division"/>
    <property type="evidence" value="ECO:0007669"/>
    <property type="project" value="UniProtKB-KW"/>
</dbReference>
<feature type="coiled-coil region" evidence="7">
    <location>
        <begin position="435"/>
        <end position="627"/>
    </location>
</feature>
<dbReference type="SUPFAM" id="SSF75704">
    <property type="entry name" value="Mitotic arrest deficient-like 1, Mad1"/>
    <property type="match status" value="1"/>
</dbReference>
<accession>A0A7K9RUS0</accession>
<feature type="non-terminal residue" evidence="8">
    <location>
        <position position="1"/>
    </location>
</feature>
<evidence type="ECO:0000256" key="2">
    <source>
        <dbReference type="ARBA" id="ARBA00008029"/>
    </source>
</evidence>
<dbReference type="PANTHER" id="PTHR23168:SF0">
    <property type="entry name" value="MITOTIC SPINDLE ASSEMBLY CHECKPOINT PROTEIN MAD1"/>
    <property type="match status" value="1"/>
</dbReference>
<dbReference type="Pfam" id="PF05557">
    <property type="entry name" value="MAD"/>
    <property type="match status" value="1"/>
</dbReference>
<dbReference type="GO" id="GO:0005635">
    <property type="term" value="C:nuclear envelope"/>
    <property type="evidence" value="ECO:0007669"/>
    <property type="project" value="TreeGrafter"/>
</dbReference>
<evidence type="ECO:0000256" key="7">
    <source>
        <dbReference type="SAM" id="Coils"/>
    </source>
</evidence>
<feature type="coiled-coil region" evidence="7">
    <location>
        <begin position="359"/>
        <end position="407"/>
    </location>
</feature>
<dbReference type="PANTHER" id="PTHR23168">
    <property type="entry name" value="MITOTIC SPINDLE ASSEMBLY CHECKPOINT PROTEIN MAD1 MITOTIC ARREST DEFICIENT-LIKE PROTEIN 1"/>
    <property type="match status" value="1"/>
</dbReference>
<sequence length="665" mass="77866">MEDLENNTTVFSTLRSLNNFISQRMEGVSGLATPGSSHSSLQMQYQQRMQLEEQAGQIHSKSQLLQVEREKMQMELSHKRARIELEKAANTNARNYEREADRNQELLTRIKQYQERETEAENKLKEQMEMNKSYKKSMETMSKKLQEKESKLAEANETITVLKGKISELQWNIMNQEMQMTSQDSQKQELMEQLDVEKKKWQEASQQIQTLQASQSLLAEYEQKIKDLEQKLSQQEHDALIVKNMKAELARFPKMERELRQLREENAYFREMKENNGLLKEEVEGLQRKLERYEKVQAQLVTVELENEKLLGKLQSWEKLDQSTGLNIRTPDDLSRQIVALQQRELALKEQNSTFMSSARMLEKARQQLQEEILGVQSQLLDEKKKREHQEALVRRLQKRVVLLTKERDGMRAILESYDSELTPAEHSPQLSRRMREAEDMVQKLHAHNTELEAQLNQVLEEVGNHKQRAEMLEVEMKVLRSQQCTAEQGTVVTKEEVDALRLKIEELEAERSKLAEENRSLEMKLEKFTLQGDYDPSRTKVVHLSMNPMSLAKQQRKEEQQQLQEECERLRELVRVLKEGGSISGNLEGIGGFQSPQEVAELKKQVESAELKNQRLKEVFQTKIQEFRKVCYTLTGYQIDITTENQYRLSSIYAEHQGDCLLFK</sequence>